<dbReference type="EMBL" id="JACFXV010000050">
    <property type="protein sequence ID" value="MBA5777472.1"/>
    <property type="molecule type" value="Genomic_DNA"/>
</dbReference>
<evidence type="ECO:0000259" key="1">
    <source>
        <dbReference type="Pfam" id="PF10979"/>
    </source>
</evidence>
<feature type="domain" description="DUF2786" evidence="1">
    <location>
        <begin position="6"/>
        <end position="42"/>
    </location>
</feature>
<organism evidence="3 7">
    <name type="scientific">Stappia albiluteola</name>
    <dbReference type="NCBI Taxonomy" id="2758565"/>
    <lineage>
        <taxon>Bacteria</taxon>
        <taxon>Pseudomonadati</taxon>
        <taxon>Pseudomonadota</taxon>
        <taxon>Alphaproteobacteria</taxon>
        <taxon>Hyphomicrobiales</taxon>
        <taxon>Stappiaceae</taxon>
        <taxon>Stappia</taxon>
    </lineage>
</organism>
<dbReference type="EMBL" id="JACFXV010000055">
    <property type="protein sequence ID" value="MBA5778079.1"/>
    <property type="molecule type" value="Genomic_DNA"/>
</dbReference>
<evidence type="ECO:0000313" key="4">
    <source>
        <dbReference type="EMBL" id="MBA5777510.1"/>
    </source>
</evidence>
<keyword evidence="7" id="KW-1185">Reference proteome</keyword>
<accession>A0A839AF01</accession>
<dbReference type="PIRSF" id="PIRSF028111">
    <property type="entry name" value="UCP028111"/>
    <property type="match status" value="1"/>
</dbReference>
<feature type="domain" description="DUF7168" evidence="2">
    <location>
        <begin position="45"/>
        <end position="183"/>
    </location>
</feature>
<evidence type="ECO:0000313" key="7">
    <source>
        <dbReference type="Proteomes" id="UP000541109"/>
    </source>
</evidence>
<dbReference type="Pfam" id="PF23771">
    <property type="entry name" value="DUF7168"/>
    <property type="match status" value="1"/>
</dbReference>
<evidence type="ECO:0000313" key="6">
    <source>
        <dbReference type="EMBL" id="MBA5778144.1"/>
    </source>
</evidence>
<name>A0A839AF01_9HYPH</name>
<dbReference type="InterPro" id="IPR024498">
    <property type="entry name" value="DUF2786"/>
</dbReference>
<sequence length="223" mass="24130">MTDKAILAKIRKCLALAQSANENEAAIALSKARELMEAHGVTEAKLAMSEVEEASARGNRSQRPPRWETILSNAVCRALAVECFLNADGDRTFVGRGAVPEIAAYAFAVLFRRLKGARAGYIRSHLKRCKPGRKRLRADIYCEAWTAAVYVKISALLPEPQPDALVALYLAERHPNLVPVKSRIAQPKGGGVESDFLRGRHAGSSVELNSGIGSGIDQPLALT</sequence>
<comment type="caution">
    <text evidence="3">The sequence shown here is derived from an EMBL/GenBank/DDBJ whole genome shotgun (WGS) entry which is preliminary data.</text>
</comment>
<evidence type="ECO:0000259" key="2">
    <source>
        <dbReference type="Pfam" id="PF23771"/>
    </source>
</evidence>
<protein>
    <submittedName>
        <fullName evidence="3">DUF2786 domain-containing protein</fullName>
    </submittedName>
</protein>
<dbReference type="AlphaFoldDB" id="A0A839AF01"/>
<dbReference type="RefSeq" id="WP_182164914.1">
    <property type="nucleotide sequence ID" value="NZ_JACFXV010000050.1"/>
</dbReference>
<dbReference type="InterPro" id="IPR055592">
    <property type="entry name" value="DUF7168"/>
</dbReference>
<proteinExistence type="predicted"/>
<gene>
    <name evidence="3" type="ORF">H2509_10080</name>
    <name evidence="4" type="ORF">H2509_10270</name>
    <name evidence="5" type="ORF">H2509_13195</name>
    <name evidence="6" type="ORF">H2509_13520</name>
</gene>
<dbReference type="EMBL" id="JACFXV010000051">
    <property type="protein sequence ID" value="MBA5777510.1"/>
    <property type="molecule type" value="Genomic_DNA"/>
</dbReference>
<dbReference type="InterPro" id="IPR016868">
    <property type="entry name" value="Phage_B3_Orf5"/>
</dbReference>
<dbReference type="Proteomes" id="UP000541109">
    <property type="component" value="Unassembled WGS sequence"/>
</dbReference>
<dbReference type="Pfam" id="PF10979">
    <property type="entry name" value="DUF2786"/>
    <property type="match status" value="1"/>
</dbReference>
<reference evidence="3 7" key="1">
    <citation type="submission" date="2020-07" db="EMBL/GenBank/DDBJ databases">
        <title>Stappia sp., F7233, whole genome shotgun sequencing project.</title>
        <authorList>
            <person name="Jiang S."/>
            <person name="Liu Z.W."/>
            <person name="Du Z.J."/>
        </authorList>
    </citation>
    <scope>NUCLEOTIDE SEQUENCE [LARGE SCALE GENOMIC DNA]</scope>
    <source>
        <strain evidence="3 7">F7233</strain>
    </source>
</reference>
<evidence type="ECO:0000313" key="3">
    <source>
        <dbReference type="EMBL" id="MBA5777472.1"/>
    </source>
</evidence>
<evidence type="ECO:0000313" key="5">
    <source>
        <dbReference type="EMBL" id="MBA5778079.1"/>
    </source>
</evidence>
<dbReference type="EMBL" id="JACFXV010000056">
    <property type="protein sequence ID" value="MBA5778144.1"/>
    <property type="molecule type" value="Genomic_DNA"/>
</dbReference>